<feature type="transmembrane region" description="Helical" evidence="1">
    <location>
        <begin position="21"/>
        <end position="42"/>
    </location>
</feature>
<evidence type="ECO:0000313" key="3">
    <source>
        <dbReference type="Proteomes" id="UP001165368"/>
    </source>
</evidence>
<sequence length="72" mass="8410">MSDYRPQRPPRNDGGLPRIDWRGTLWGTLCVLLLSFVLVFMFPTMNGLLRIILVLALYFGGRYAYGKYVRKR</sequence>
<reference evidence="2" key="1">
    <citation type="submission" date="2022-01" db="EMBL/GenBank/DDBJ databases">
        <authorList>
            <person name="Jo J.-H."/>
            <person name="Im W.-T."/>
        </authorList>
    </citation>
    <scope>NUCLEOTIDE SEQUENCE</scope>
    <source>
        <strain evidence="2">I2-34</strain>
    </source>
</reference>
<gene>
    <name evidence="2" type="ORF">LVY72_08395</name>
</gene>
<organism evidence="2 3">
    <name type="scientific">Arthrobacter hankyongi</name>
    <dbReference type="NCBI Taxonomy" id="2904801"/>
    <lineage>
        <taxon>Bacteria</taxon>
        <taxon>Bacillati</taxon>
        <taxon>Actinomycetota</taxon>
        <taxon>Actinomycetes</taxon>
        <taxon>Micrococcales</taxon>
        <taxon>Micrococcaceae</taxon>
        <taxon>Arthrobacter</taxon>
    </lineage>
</organism>
<dbReference type="EMBL" id="JAKLTQ010000004">
    <property type="protein sequence ID" value="MCG2621936.1"/>
    <property type="molecule type" value="Genomic_DNA"/>
</dbReference>
<comment type="caution">
    <text evidence="2">The sequence shown here is derived from an EMBL/GenBank/DDBJ whole genome shotgun (WGS) entry which is preliminary data.</text>
</comment>
<dbReference type="RefSeq" id="WP_237819635.1">
    <property type="nucleotide sequence ID" value="NZ_JAKLTQ010000004.1"/>
</dbReference>
<evidence type="ECO:0000256" key="1">
    <source>
        <dbReference type="SAM" id="Phobius"/>
    </source>
</evidence>
<dbReference type="Proteomes" id="UP001165368">
    <property type="component" value="Unassembled WGS sequence"/>
</dbReference>
<name>A0ABS9L5P0_9MICC</name>
<keyword evidence="1" id="KW-1133">Transmembrane helix</keyword>
<protein>
    <submittedName>
        <fullName evidence="2">Uncharacterized protein</fullName>
    </submittedName>
</protein>
<accession>A0ABS9L5P0</accession>
<evidence type="ECO:0000313" key="2">
    <source>
        <dbReference type="EMBL" id="MCG2621936.1"/>
    </source>
</evidence>
<keyword evidence="1" id="KW-0472">Membrane</keyword>
<keyword evidence="3" id="KW-1185">Reference proteome</keyword>
<feature type="transmembrane region" description="Helical" evidence="1">
    <location>
        <begin position="48"/>
        <end position="65"/>
    </location>
</feature>
<proteinExistence type="predicted"/>
<keyword evidence="1" id="KW-0812">Transmembrane</keyword>